<protein>
    <submittedName>
        <fullName evidence="2">Uncharacterized protein</fullName>
    </submittedName>
</protein>
<evidence type="ECO:0000256" key="1">
    <source>
        <dbReference type="SAM" id="MobiDB-lite"/>
    </source>
</evidence>
<dbReference type="AlphaFoldDB" id="A0AAD6UHF7"/>
<accession>A0AAD6UHF7</accession>
<organism evidence="2 3">
    <name type="scientific">Mycena belliarum</name>
    <dbReference type="NCBI Taxonomy" id="1033014"/>
    <lineage>
        <taxon>Eukaryota</taxon>
        <taxon>Fungi</taxon>
        <taxon>Dikarya</taxon>
        <taxon>Basidiomycota</taxon>
        <taxon>Agaricomycotina</taxon>
        <taxon>Agaricomycetes</taxon>
        <taxon>Agaricomycetidae</taxon>
        <taxon>Agaricales</taxon>
        <taxon>Marasmiineae</taxon>
        <taxon>Mycenaceae</taxon>
        <taxon>Mycena</taxon>
    </lineage>
</organism>
<gene>
    <name evidence="2" type="ORF">B0H15DRAFT_814881</name>
</gene>
<comment type="caution">
    <text evidence="2">The sequence shown here is derived from an EMBL/GenBank/DDBJ whole genome shotgun (WGS) entry which is preliminary data.</text>
</comment>
<sequence length="397" mass="44253">MQFPPTTAYPPNNAAPHHFATPSTSPASSLRQCSPVTTTHLGPGFPRPILSVLLAAQEREMKSVKRKFAWIGKSDALQRKAEKRKAGAPNPMMGLLETDSPRFAADFIDSYGGYEPDTPATEEEGDTVSFHRRKAARKLEGLSLPIALVSAIKSISLRRGHSAGAGAGPELVEENPLAVGYTIYQRTAGPSWPPISRPASVKHDQPPETVPDSPLFPRDDVFTLLSLSAERASRPSDISWMTEMFPTIQPPALISQIVKNEFRAMDLARLNPRSKRGQFAGGCSPRDYPTLQSLLVPLTIYFRVLQAWIAVSGDAEATRVVGEAALRYNMHILDLQGQYQWPAVVRYHMHFHERRRVDMERGDYSKWAVGDRELLHRLLGDQEHSWPEVRRPAVPIW</sequence>
<name>A0AAD6UHF7_9AGAR</name>
<dbReference type="Proteomes" id="UP001222325">
    <property type="component" value="Unassembled WGS sequence"/>
</dbReference>
<reference evidence="2" key="1">
    <citation type="submission" date="2023-03" db="EMBL/GenBank/DDBJ databases">
        <title>Massive genome expansion in bonnet fungi (Mycena s.s.) driven by repeated elements and novel gene families across ecological guilds.</title>
        <authorList>
            <consortium name="Lawrence Berkeley National Laboratory"/>
            <person name="Harder C.B."/>
            <person name="Miyauchi S."/>
            <person name="Viragh M."/>
            <person name="Kuo A."/>
            <person name="Thoen E."/>
            <person name="Andreopoulos B."/>
            <person name="Lu D."/>
            <person name="Skrede I."/>
            <person name="Drula E."/>
            <person name="Henrissat B."/>
            <person name="Morin E."/>
            <person name="Kohler A."/>
            <person name="Barry K."/>
            <person name="LaButti K."/>
            <person name="Morin E."/>
            <person name="Salamov A."/>
            <person name="Lipzen A."/>
            <person name="Mereny Z."/>
            <person name="Hegedus B."/>
            <person name="Baldrian P."/>
            <person name="Stursova M."/>
            <person name="Weitz H."/>
            <person name="Taylor A."/>
            <person name="Grigoriev I.V."/>
            <person name="Nagy L.G."/>
            <person name="Martin F."/>
            <person name="Kauserud H."/>
        </authorList>
    </citation>
    <scope>NUCLEOTIDE SEQUENCE</scope>
    <source>
        <strain evidence="2">CBHHK173m</strain>
    </source>
</reference>
<evidence type="ECO:0000313" key="3">
    <source>
        <dbReference type="Proteomes" id="UP001222325"/>
    </source>
</evidence>
<keyword evidence="3" id="KW-1185">Reference proteome</keyword>
<feature type="compositionally biased region" description="Polar residues" evidence="1">
    <location>
        <begin position="23"/>
        <end position="40"/>
    </location>
</feature>
<dbReference type="EMBL" id="JARJCN010000003">
    <property type="protein sequence ID" value="KAJ7102488.1"/>
    <property type="molecule type" value="Genomic_DNA"/>
</dbReference>
<feature type="region of interest" description="Disordered" evidence="1">
    <location>
        <begin position="1"/>
        <end position="41"/>
    </location>
</feature>
<feature type="compositionally biased region" description="Low complexity" evidence="1">
    <location>
        <begin position="1"/>
        <end position="22"/>
    </location>
</feature>
<evidence type="ECO:0000313" key="2">
    <source>
        <dbReference type="EMBL" id="KAJ7102488.1"/>
    </source>
</evidence>
<proteinExistence type="predicted"/>